<dbReference type="GeneID" id="41966280"/>
<name>A0A6P8APL5_PYRGI</name>
<reference evidence="2 3" key="1">
    <citation type="journal article" date="2019" name="Mol. Biol. Evol.">
        <title>Blast fungal genomes show frequent chromosomal changes, gene gains and losses, and effector gene turnover.</title>
        <authorList>
            <person name="Gomez Luciano L.B."/>
            <person name="Jason Tsai I."/>
            <person name="Chuma I."/>
            <person name="Tosa Y."/>
            <person name="Chen Y.H."/>
            <person name="Li J.Y."/>
            <person name="Li M.Y."/>
            <person name="Jade Lu M.Y."/>
            <person name="Nakayashiki H."/>
            <person name="Li W.H."/>
        </authorList>
    </citation>
    <scope>NUCLEOTIDE SEQUENCE [LARGE SCALE GENOMIC DNA]</scope>
    <source>
        <strain evidence="2 3">NI907</strain>
    </source>
</reference>
<keyword evidence="2" id="KW-1185">Reference proteome</keyword>
<organism evidence="2 3">
    <name type="scientific">Pyricularia grisea</name>
    <name type="common">Crabgrass-specific blast fungus</name>
    <name type="synonym">Magnaporthe grisea</name>
    <dbReference type="NCBI Taxonomy" id="148305"/>
    <lineage>
        <taxon>Eukaryota</taxon>
        <taxon>Fungi</taxon>
        <taxon>Dikarya</taxon>
        <taxon>Ascomycota</taxon>
        <taxon>Pezizomycotina</taxon>
        <taxon>Sordariomycetes</taxon>
        <taxon>Sordariomycetidae</taxon>
        <taxon>Magnaporthales</taxon>
        <taxon>Pyriculariaceae</taxon>
        <taxon>Pyricularia</taxon>
    </lineage>
</organism>
<proteinExistence type="predicted"/>
<dbReference type="Proteomes" id="UP000515153">
    <property type="component" value="Chromosome VI"/>
</dbReference>
<dbReference type="KEGG" id="pgri:PgNI_11408"/>
<feature type="signal peptide" evidence="1">
    <location>
        <begin position="1"/>
        <end position="20"/>
    </location>
</feature>
<gene>
    <name evidence="3" type="ORF">PgNI_11408</name>
</gene>
<dbReference type="RefSeq" id="XP_030976838.1">
    <property type="nucleotide sequence ID" value="XM_031131375.1"/>
</dbReference>
<reference evidence="3" key="2">
    <citation type="submission" date="2019-10" db="EMBL/GenBank/DDBJ databases">
        <authorList>
            <consortium name="NCBI Genome Project"/>
        </authorList>
    </citation>
    <scope>NUCLEOTIDE SEQUENCE</scope>
    <source>
        <strain evidence="3">NI907</strain>
    </source>
</reference>
<evidence type="ECO:0000256" key="1">
    <source>
        <dbReference type="SAM" id="SignalP"/>
    </source>
</evidence>
<accession>A0A6P8APL5</accession>
<evidence type="ECO:0000313" key="3">
    <source>
        <dbReference type="RefSeq" id="XP_030976838.1"/>
    </source>
</evidence>
<evidence type="ECO:0000313" key="2">
    <source>
        <dbReference type="Proteomes" id="UP000515153"/>
    </source>
</evidence>
<protein>
    <submittedName>
        <fullName evidence="3">Uncharacterized protein</fullName>
    </submittedName>
</protein>
<dbReference type="InterPro" id="IPR011024">
    <property type="entry name" value="G_crystallin-like"/>
</dbReference>
<dbReference type="SUPFAM" id="SSF49695">
    <property type="entry name" value="gamma-Crystallin-like"/>
    <property type="match status" value="1"/>
</dbReference>
<dbReference type="Gene3D" id="2.60.20.10">
    <property type="entry name" value="Crystallins"/>
    <property type="match status" value="1"/>
</dbReference>
<feature type="chain" id="PRO_5027560038" evidence="1">
    <location>
        <begin position="21"/>
        <end position="129"/>
    </location>
</feature>
<reference evidence="3" key="3">
    <citation type="submission" date="2025-08" db="UniProtKB">
        <authorList>
            <consortium name="RefSeq"/>
        </authorList>
    </citation>
    <scope>IDENTIFICATION</scope>
    <source>
        <strain evidence="3">NI907</strain>
    </source>
</reference>
<sequence>MKIAFTQAFWATSVAWTVSAAPSSSEAFLEKRQYSTAPLDNERGYYPIEICEHISFGGCKPASGEWGVCVNFDKTMMQDRISSLKTQHRRCIFFEHTHCWGKQGEYKGDVPWVGPELNDLFSSYICFPN</sequence>
<dbReference type="AlphaFoldDB" id="A0A6P8APL5"/>
<keyword evidence="1" id="KW-0732">Signal</keyword>